<evidence type="ECO:0000313" key="11">
    <source>
        <dbReference type="EMBL" id="CRZ10423.1"/>
    </source>
</evidence>
<keyword evidence="7 10" id="KW-0443">Lipid metabolism</keyword>
<name>A0A0H5R8G6_9EUKA</name>
<dbReference type="PANTHER" id="PTHR11157:SF169">
    <property type="entry name" value="ELONGATION OF FATTY ACIDS PROTEIN"/>
    <property type="match status" value="1"/>
</dbReference>
<keyword evidence="9 10" id="KW-0275">Fatty acid biosynthesis</keyword>
<evidence type="ECO:0000256" key="3">
    <source>
        <dbReference type="ARBA" id="ARBA00022679"/>
    </source>
</evidence>
<feature type="transmembrane region" description="Helical" evidence="10">
    <location>
        <begin position="12"/>
        <end position="30"/>
    </location>
</feature>
<evidence type="ECO:0000256" key="4">
    <source>
        <dbReference type="ARBA" id="ARBA00022692"/>
    </source>
</evidence>
<comment type="catalytic activity">
    <reaction evidence="10">
        <text>an acyl-CoA + malonyl-CoA + H(+) = a 3-oxoacyl-CoA + CO2 + CoA</text>
        <dbReference type="Rhea" id="RHEA:50252"/>
        <dbReference type="ChEBI" id="CHEBI:15378"/>
        <dbReference type="ChEBI" id="CHEBI:16526"/>
        <dbReference type="ChEBI" id="CHEBI:57287"/>
        <dbReference type="ChEBI" id="CHEBI:57384"/>
        <dbReference type="ChEBI" id="CHEBI:58342"/>
        <dbReference type="ChEBI" id="CHEBI:90726"/>
    </reaction>
    <physiologicalReaction direction="left-to-right" evidence="10">
        <dbReference type="Rhea" id="RHEA:50253"/>
    </physiologicalReaction>
</comment>
<evidence type="ECO:0000256" key="9">
    <source>
        <dbReference type="ARBA" id="ARBA00023160"/>
    </source>
</evidence>
<dbReference type="GO" id="GO:0034626">
    <property type="term" value="P:fatty acid elongation, polyunsaturated fatty acid"/>
    <property type="evidence" value="ECO:0007669"/>
    <property type="project" value="TreeGrafter"/>
</dbReference>
<dbReference type="EMBL" id="HACM01009981">
    <property type="protein sequence ID" value="CRZ10423.1"/>
    <property type="molecule type" value="Transcribed_RNA"/>
</dbReference>
<comment type="subcellular location">
    <subcellularLocation>
        <location evidence="1">Membrane</location>
        <topology evidence="1">Multi-pass membrane protein</topology>
    </subcellularLocation>
</comment>
<feature type="transmembrane region" description="Helical" evidence="10">
    <location>
        <begin position="83"/>
        <end position="105"/>
    </location>
</feature>
<evidence type="ECO:0000256" key="2">
    <source>
        <dbReference type="ARBA" id="ARBA00022516"/>
    </source>
</evidence>
<accession>A0A0H5R8G6</accession>
<feature type="transmembrane region" description="Helical" evidence="10">
    <location>
        <begin position="263"/>
        <end position="281"/>
    </location>
</feature>
<proteinExistence type="inferred from homology"/>
<keyword evidence="6 10" id="KW-1133">Transmembrane helix</keyword>
<feature type="non-terminal residue" evidence="11">
    <location>
        <position position="1"/>
    </location>
</feature>
<dbReference type="GO" id="GO:0019367">
    <property type="term" value="P:fatty acid elongation, saturated fatty acid"/>
    <property type="evidence" value="ECO:0007669"/>
    <property type="project" value="TreeGrafter"/>
</dbReference>
<dbReference type="PANTHER" id="PTHR11157">
    <property type="entry name" value="FATTY ACID ACYL TRANSFERASE-RELATED"/>
    <property type="match status" value="1"/>
</dbReference>
<sequence length="290" mass="32893">SSRSSTRSATALSIPFSPTHISTSIMYIFVDNMMSGPLSTLMNLKSPYPLMHVSVPLIGCAVYVLTLIAFWPKQGSKAKPSSAFFKTFIFFHNIILMVYSGIVFASTCPEFAKAAANSSSWEMFVTTYYKGEHWNAFGPWAWTFYISKFYEFVDTWIILCKGGRPSKLQVFHHIGAVLTMWCAVISRAPTTWVFVIFNACVHTIMYAYYAMTAIGFRPKFKILITFLQIFQFCLGLFCSYGYYAVPGALTTYQTMAVSFTQTYAAIVLYLFVEFAFSTYYCKPVQKKKTV</sequence>
<feature type="transmembrane region" description="Helical" evidence="10">
    <location>
        <begin position="192"/>
        <end position="210"/>
    </location>
</feature>
<dbReference type="GO" id="GO:0005789">
    <property type="term" value="C:endoplasmic reticulum membrane"/>
    <property type="evidence" value="ECO:0007669"/>
    <property type="project" value="TreeGrafter"/>
</dbReference>
<feature type="transmembrane region" description="Helical" evidence="10">
    <location>
        <begin position="222"/>
        <end position="243"/>
    </location>
</feature>
<keyword evidence="4 10" id="KW-0812">Transmembrane</keyword>
<keyword evidence="5 10" id="KW-0276">Fatty acid metabolism</keyword>
<keyword evidence="2 10" id="KW-0444">Lipid biosynthesis</keyword>
<evidence type="ECO:0000256" key="7">
    <source>
        <dbReference type="ARBA" id="ARBA00023098"/>
    </source>
</evidence>
<comment type="similarity">
    <text evidence="10">Belongs to the ELO family.</text>
</comment>
<evidence type="ECO:0000256" key="8">
    <source>
        <dbReference type="ARBA" id="ARBA00023136"/>
    </source>
</evidence>
<dbReference type="GO" id="GO:0030148">
    <property type="term" value="P:sphingolipid biosynthetic process"/>
    <property type="evidence" value="ECO:0007669"/>
    <property type="project" value="TreeGrafter"/>
</dbReference>
<feature type="transmembrane region" description="Helical" evidence="10">
    <location>
        <begin position="50"/>
        <end position="71"/>
    </location>
</feature>
<keyword evidence="8 10" id="KW-0472">Membrane</keyword>
<dbReference type="Pfam" id="PF01151">
    <property type="entry name" value="ELO"/>
    <property type="match status" value="1"/>
</dbReference>
<dbReference type="InterPro" id="IPR002076">
    <property type="entry name" value="ELO_fam"/>
</dbReference>
<dbReference type="EC" id="2.3.1.-" evidence="10"/>
<dbReference type="GO" id="GO:0009922">
    <property type="term" value="F:fatty acid elongase activity"/>
    <property type="evidence" value="ECO:0007669"/>
    <property type="project" value="InterPro"/>
</dbReference>
<dbReference type="GO" id="GO:0034625">
    <property type="term" value="P:fatty acid elongation, monounsaturated fatty acid"/>
    <property type="evidence" value="ECO:0007669"/>
    <property type="project" value="TreeGrafter"/>
</dbReference>
<protein>
    <recommendedName>
        <fullName evidence="10">Elongation of fatty acids protein</fullName>
        <ecNumber evidence="10">2.3.1.-</ecNumber>
    </recommendedName>
</protein>
<keyword evidence="3 10" id="KW-0808">Transferase</keyword>
<evidence type="ECO:0000256" key="1">
    <source>
        <dbReference type="ARBA" id="ARBA00004141"/>
    </source>
</evidence>
<evidence type="ECO:0000256" key="6">
    <source>
        <dbReference type="ARBA" id="ARBA00022989"/>
    </source>
</evidence>
<evidence type="ECO:0000256" key="10">
    <source>
        <dbReference type="RuleBase" id="RU361115"/>
    </source>
</evidence>
<evidence type="ECO:0000256" key="5">
    <source>
        <dbReference type="ARBA" id="ARBA00022832"/>
    </source>
</evidence>
<dbReference type="GO" id="GO:0042761">
    <property type="term" value="P:very long-chain fatty acid biosynthetic process"/>
    <property type="evidence" value="ECO:0007669"/>
    <property type="project" value="TreeGrafter"/>
</dbReference>
<reference evidence="11" key="1">
    <citation type="submission" date="2015-04" db="EMBL/GenBank/DDBJ databases">
        <title>The genome sequence of the plant pathogenic Rhizarian Plasmodiophora brassicae reveals insights in its biotrophic life cycle and the origin of chitin synthesis.</title>
        <authorList>
            <person name="Schwelm A."/>
            <person name="Fogelqvist J."/>
            <person name="Knaust A."/>
            <person name="Julke S."/>
            <person name="Lilja T."/>
            <person name="Dhandapani V."/>
            <person name="Bonilla-Rosso G."/>
            <person name="Karlsson M."/>
            <person name="Shevchenko A."/>
            <person name="Choi S.R."/>
            <person name="Kim H.G."/>
            <person name="Park J.Y."/>
            <person name="Lim Y.P."/>
            <person name="Ludwig-Muller J."/>
            <person name="Dixelius C."/>
        </authorList>
    </citation>
    <scope>NUCLEOTIDE SEQUENCE</scope>
    <source>
        <tissue evidence="11">Potato root galls</tissue>
    </source>
</reference>
<dbReference type="AlphaFoldDB" id="A0A0H5R8G6"/>
<organism evidence="11">
    <name type="scientific">Spongospora subterranea</name>
    <dbReference type="NCBI Taxonomy" id="70186"/>
    <lineage>
        <taxon>Eukaryota</taxon>
        <taxon>Sar</taxon>
        <taxon>Rhizaria</taxon>
        <taxon>Endomyxa</taxon>
        <taxon>Phytomyxea</taxon>
        <taxon>Plasmodiophorida</taxon>
        <taxon>Plasmodiophoridae</taxon>
        <taxon>Spongospora</taxon>
    </lineage>
</organism>